<dbReference type="CDD" id="cd10447">
    <property type="entry name" value="GIY-YIG_unchar_2"/>
    <property type="match status" value="1"/>
</dbReference>
<dbReference type="EMBL" id="UHIO01000001">
    <property type="protein sequence ID" value="SUP41595.1"/>
    <property type="molecule type" value="Genomic_DNA"/>
</dbReference>
<name>A0A380NKC5_9FIRM</name>
<dbReference type="Proteomes" id="UP000255367">
    <property type="component" value="Unassembled WGS sequence"/>
</dbReference>
<dbReference type="AlphaFoldDB" id="A0A380NKC5"/>
<accession>A0A380NKC5</accession>
<sequence>MAIDGAVITLFLLDKEPTGRIKGSMEGRPGVVYKIPRTLADNCNDLKYLQQSGVYFLMGTDKDDNASIYIGQGGIRKNGLGVLSRAVEAHQSIDYWTEAIIITTSDDSFGPTEISFLENKFCNMAKKGNRYKVTNNVEPTIGNISEEKECVLEEFISYIKMIIGTMGYKIFDPIGKSTKTKEDKLITTLKGYKAYGKRTNDGFMVFKGSEVVQEKTASCPNYVIRNRDKYKSKIKNGKLIEDILFSSPSAAATFVHFASANGLLVWKRVSDGMTLGEIEKALEEKVLNS</sequence>
<dbReference type="EMBL" id="UHIO01000005">
    <property type="protein sequence ID" value="SUP79514.1"/>
    <property type="molecule type" value="Genomic_DNA"/>
</dbReference>
<reference evidence="2 4" key="1">
    <citation type="submission" date="2018-06" db="EMBL/GenBank/DDBJ databases">
        <authorList>
            <consortium name="Pathogen Informatics"/>
            <person name="Doyle S."/>
        </authorList>
    </citation>
    <scope>NUCLEOTIDE SEQUENCE [LARGE SCALE GENOMIC DNA]</scope>
    <source>
        <strain evidence="2 4">NCTC12020</strain>
    </source>
</reference>
<proteinExistence type="predicted"/>
<dbReference type="Pfam" id="PF14267">
    <property type="entry name" value="DUF4357"/>
    <property type="match status" value="1"/>
</dbReference>
<feature type="domain" description="DUF4357" evidence="1">
    <location>
        <begin position="238"/>
        <end position="275"/>
    </location>
</feature>
<evidence type="ECO:0000313" key="2">
    <source>
        <dbReference type="EMBL" id="SUP41595.1"/>
    </source>
</evidence>
<evidence type="ECO:0000313" key="3">
    <source>
        <dbReference type="EMBL" id="SUP79514.1"/>
    </source>
</evidence>
<gene>
    <name evidence="2" type="ORF">NCTC12020_00615</name>
    <name evidence="3" type="ORF">NCTC12020_02049</name>
</gene>
<evidence type="ECO:0000313" key="4">
    <source>
        <dbReference type="Proteomes" id="UP000255367"/>
    </source>
</evidence>
<organism evidence="2 4">
    <name type="scientific">Veillonella criceti</name>
    <dbReference type="NCBI Taxonomy" id="103891"/>
    <lineage>
        <taxon>Bacteria</taxon>
        <taxon>Bacillati</taxon>
        <taxon>Bacillota</taxon>
        <taxon>Negativicutes</taxon>
        <taxon>Veillonellales</taxon>
        <taxon>Veillonellaceae</taxon>
        <taxon>Veillonella</taxon>
    </lineage>
</organism>
<protein>
    <recommendedName>
        <fullName evidence="1">DUF4357 domain-containing protein</fullName>
    </recommendedName>
</protein>
<dbReference type="RefSeq" id="WP_245935681.1">
    <property type="nucleotide sequence ID" value="NZ_UHIO01000001.1"/>
</dbReference>
<evidence type="ECO:0000259" key="1">
    <source>
        <dbReference type="Pfam" id="PF14267"/>
    </source>
</evidence>
<keyword evidence="4" id="KW-1185">Reference proteome</keyword>
<dbReference type="InterPro" id="IPR025579">
    <property type="entry name" value="DUF4357"/>
</dbReference>